<name>A0A177B531_9BILA</name>
<feature type="domain" description="Carbohydrate kinase FGGY N-terminal" evidence="4">
    <location>
        <begin position="4"/>
        <end position="98"/>
    </location>
</feature>
<keyword evidence="6" id="KW-1185">Reference proteome</keyword>
<dbReference type="GO" id="GO:0046167">
    <property type="term" value="P:glycerol-3-phosphate biosynthetic process"/>
    <property type="evidence" value="ECO:0007669"/>
    <property type="project" value="TreeGrafter"/>
</dbReference>
<keyword evidence="3" id="KW-0418">Kinase</keyword>
<evidence type="ECO:0000259" key="4">
    <source>
        <dbReference type="Pfam" id="PF00370"/>
    </source>
</evidence>
<comment type="similarity">
    <text evidence="1">Belongs to the FGGY kinase family.</text>
</comment>
<dbReference type="Proteomes" id="UP000078046">
    <property type="component" value="Unassembled WGS sequence"/>
</dbReference>
<dbReference type="GO" id="GO:0005739">
    <property type="term" value="C:mitochondrion"/>
    <property type="evidence" value="ECO:0007669"/>
    <property type="project" value="TreeGrafter"/>
</dbReference>
<evidence type="ECO:0000256" key="2">
    <source>
        <dbReference type="ARBA" id="ARBA00022679"/>
    </source>
</evidence>
<organism evidence="5 6">
    <name type="scientific">Intoshia linei</name>
    <dbReference type="NCBI Taxonomy" id="1819745"/>
    <lineage>
        <taxon>Eukaryota</taxon>
        <taxon>Metazoa</taxon>
        <taxon>Spiralia</taxon>
        <taxon>Lophotrochozoa</taxon>
        <taxon>Mesozoa</taxon>
        <taxon>Orthonectida</taxon>
        <taxon>Rhopaluridae</taxon>
        <taxon>Intoshia</taxon>
    </lineage>
</organism>
<keyword evidence="2" id="KW-0808">Transferase</keyword>
<evidence type="ECO:0000256" key="1">
    <source>
        <dbReference type="ARBA" id="ARBA00009156"/>
    </source>
</evidence>
<dbReference type="SUPFAM" id="SSF53067">
    <property type="entry name" value="Actin-like ATPase domain"/>
    <property type="match status" value="2"/>
</dbReference>
<dbReference type="EMBL" id="LWCA01000401">
    <property type="protein sequence ID" value="OAF68701.1"/>
    <property type="molecule type" value="Genomic_DNA"/>
</dbReference>
<protein>
    <recommendedName>
        <fullName evidence="4">Carbohydrate kinase FGGY N-terminal domain-containing protein</fullName>
    </recommendedName>
</protein>
<evidence type="ECO:0000256" key="3">
    <source>
        <dbReference type="ARBA" id="ARBA00022777"/>
    </source>
</evidence>
<feature type="domain" description="Carbohydrate kinase FGGY N-terminal" evidence="4">
    <location>
        <begin position="106"/>
        <end position="234"/>
    </location>
</feature>
<dbReference type="PANTHER" id="PTHR10196">
    <property type="entry name" value="SUGAR KINASE"/>
    <property type="match status" value="1"/>
</dbReference>
<dbReference type="GO" id="GO:0006071">
    <property type="term" value="P:glycerol metabolic process"/>
    <property type="evidence" value="ECO:0007669"/>
    <property type="project" value="TreeGrafter"/>
</dbReference>
<sequence length="413" mass="46046">MSEYVVGIDAGTSSTRVCLFECTTGKLVSHYAVPTTVIYKDDGFSEMDADKLWNDLLKCIDVVVGNFLSQSKDNSVDQIKCIGITDQVCSTICWNKLTGKSYCNIPRNIHEITGFAMMTLFSSTKIQWIMENYKEFANDIEKGEAIFGTIDTWLLWNLTNGNNHMTDISNAGLTGLYDINKLEWSQEILDFYKIPRKILPIVQESFSNYGIIQKSKLKGVPVTAIIGDFCSSLYGQNCGLRKMTFGTASSVSVNTGEKHLFKDGLISNIAFVIDGVRTCICTTCSLYCSTSIKYLIDQMKIAKDIEEFAALADSVNSIKGVYYVSEFAGKGASLIGLKLTTNRAHICRSCLESLAYKAYREGTVYGVCAVASKSLKCALPKNKVLKTFYPQLTEIEREQQLEKWKMAFDLLEN</sequence>
<dbReference type="Gene3D" id="3.30.420.40">
    <property type="match status" value="3"/>
</dbReference>
<dbReference type="OrthoDB" id="5422795at2759"/>
<evidence type="ECO:0000313" key="6">
    <source>
        <dbReference type="Proteomes" id="UP000078046"/>
    </source>
</evidence>
<dbReference type="GO" id="GO:0004370">
    <property type="term" value="F:glycerol kinase activity"/>
    <property type="evidence" value="ECO:0007669"/>
    <property type="project" value="TreeGrafter"/>
</dbReference>
<dbReference type="Pfam" id="PF00370">
    <property type="entry name" value="FGGY_N"/>
    <property type="match status" value="2"/>
</dbReference>
<comment type="caution">
    <text evidence="5">The sequence shown here is derived from an EMBL/GenBank/DDBJ whole genome shotgun (WGS) entry which is preliminary data.</text>
</comment>
<accession>A0A177B531</accession>
<proteinExistence type="inferred from homology"/>
<dbReference type="InterPro" id="IPR018484">
    <property type="entry name" value="FGGY_N"/>
</dbReference>
<dbReference type="GO" id="GO:0006641">
    <property type="term" value="P:triglyceride metabolic process"/>
    <property type="evidence" value="ECO:0007669"/>
    <property type="project" value="TreeGrafter"/>
</dbReference>
<dbReference type="PANTHER" id="PTHR10196:SF69">
    <property type="entry name" value="GLYCEROL KINASE"/>
    <property type="match status" value="1"/>
</dbReference>
<dbReference type="InterPro" id="IPR043129">
    <property type="entry name" value="ATPase_NBD"/>
</dbReference>
<reference evidence="5 6" key="1">
    <citation type="submission" date="2016-04" db="EMBL/GenBank/DDBJ databases">
        <title>The genome of Intoshia linei affirms orthonectids as highly simplified spiralians.</title>
        <authorList>
            <person name="Mikhailov K.V."/>
            <person name="Slusarev G.S."/>
            <person name="Nikitin M.A."/>
            <person name="Logacheva M.D."/>
            <person name="Penin A."/>
            <person name="Aleoshin V."/>
            <person name="Panchin Y.V."/>
        </authorList>
    </citation>
    <scope>NUCLEOTIDE SEQUENCE [LARGE SCALE GENOMIC DNA]</scope>
    <source>
        <strain evidence="5">Intl2013</strain>
        <tissue evidence="5">Whole animal</tissue>
    </source>
</reference>
<gene>
    <name evidence="5" type="ORF">A3Q56_03533</name>
</gene>
<dbReference type="AlphaFoldDB" id="A0A177B531"/>
<evidence type="ECO:0000313" key="5">
    <source>
        <dbReference type="EMBL" id="OAF68701.1"/>
    </source>
</evidence>